<protein>
    <submittedName>
        <fullName evidence="1">Uncharacterized protein</fullName>
    </submittedName>
</protein>
<sequence length="133" mass="15197">MTKIQSKNIARRTFYETTVIGPNTRNSATKRMRLMFSNSSSFTTLDLYEYTLDSERILAAYVCINGNFKLYNVTCDPQNKIVSSKKFKALLDSKTNIGIVYDGRKKISGSGMVYNISTCRYKLDQFSIKLLNN</sequence>
<organism evidence="1 2">
    <name type="scientific">Gigaspora rosea</name>
    <dbReference type="NCBI Taxonomy" id="44941"/>
    <lineage>
        <taxon>Eukaryota</taxon>
        <taxon>Fungi</taxon>
        <taxon>Fungi incertae sedis</taxon>
        <taxon>Mucoromycota</taxon>
        <taxon>Glomeromycotina</taxon>
        <taxon>Glomeromycetes</taxon>
        <taxon>Diversisporales</taxon>
        <taxon>Gigasporaceae</taxon>
        <taxon>Gigaspora</taxon>
    </lineage>
</organism>
<dbReference type="Proteomes" id="UP000266673">
    <property type="component" value="Unassembled WGS sequence"/>
</dbReference>
<proteinExistence type="predicted"/>
<dbReference type="EMBL" id="QKWP01004388">
    <property type="protein sequence ID" value="RIB00361.1"/>
    <property type="molecule type" value="Genomic_DNA"/>
</dbReference>
<dbReference type="OrthoDB" id="2452322at2759"/>
<evidence type="ECO:0000313" key="2">
    <source>
        <dbReference type="Proteomes" id="UP000266673"/>
    </source>
</evidence>
<accession>A0A397TSF9</accession>
<gene>
    <name evidence="1" type="ORF">C2G38_2234578</name>
</gene>
<evidence type="ECO:0000313" key="1">
    <source>
        <dbReference type="EMBL" id="RIB00361.1"/>
    </source>
</evidence>
<comment type="caution">
    <text evidence="1">The sequence shown here is derived from an EMBL/GenBank/DDBJ whole genome shotgun (WGS) entry which is preliminary data.</text>
</comment>
<dbReference type="AlphaFoldDB" id="A0A397TSF9"/>
<keyword evidence="2" id="KW-1185">Reference proteome</keyword>
<name>A0A397TSF9_9GLOM</name>
<reference evidence="1 2" key="1">
    <citation type="submission" date="2018-06" db="EMBL/GenBank/DDBJ databases">
        <title>Comparative genomics reveals the genomic features of Rhizophagus irregularis, R. cerebriforme, R. diaphanum and Gigaspora rosea, and their symbiotic lifestyle signature.</title>
        <authorList>
            <person name="Morin E."/>
            <person name="San Clemente H."/>
            <person name="Chen E.C.H."/>
            <person name="De La Providencia I."/>
            <person name="Hainaut M."/>
            <person name="Kuo A."/>
            <person name="Kohler A."/>
            <person name="Murat C."/>
            <person name="Tang N."/>
            <person name="Roy S."/>
            <person name="Loubradou J."/>
            <person name="Henrissat B."/>
            <person name="Grigoriev I.V."/>
            <person name="Corradi N."/>
            <person name="Roux C."/>
            <person name="Martin F.M."/>
        </authorList>
    </citation>
    <scope>NUCLEOTIDE SEQUENCE [LARGE SCALE GENOMIC DNA]</scope>
    <source>
        <strain evidence="1 2">DAOM 194757</strain>
    </source>
</reference>